<dbReference type="HOGENOM" id="CLU_115772_2_0_10"/>
<name>E4MTY4_CAPOC</name>
<dbReference type="Pfam" id="PF09346">
    <property type="entry name" value="SMI1_KNR4"/>
    <property type="match status" value="1"/>
</dbReference>
<accession>E4MTY4</accession>
<feature type="domain" description="Knr4/Smi1-like" evidence="1">
    <location>
        <begin position="42"/>
        <end position="159"/>
    </location>
</feature>
<evidence type="ECO:0000259" key="1">
    <source>
        <dbReference type="SMART" id="SM00860"/>
    </source>
</evidence>
<dbReference type="SUPFAM" id="SSF160631">
    <property type="entry name" value="SMI1/KNR4-like"/>
    <property type="match status" value="1"/>
</dbReference>
<protein>
    <submittedName>
        <fullName evidence="2">SMI1 / KNR4 family protein</fullName>
    </submittedName>
</protein>
<dbReference type="eggNOG" id="ENOG50331MM">
    <property type="taxonomic scope" value="Bacteria"/>
</dbReference>
<evidence type="ECO:0000313" key="3">
    <source>
        <dbReference type="Proteomes" id="UP000005391"/>
    </source>
</evidence>
<evidence type="ECO:0000313" key="2">
    <source>
        <dbReference type="EMBL" id="EFS96940.1"/>
    </source>
</evidence>
<comment type="caution">
    <text evidence="2">The sequence shown here is derived from an EMBL/GenBank/DDBJ whole genome shotgun (WGS) entry which is preliminary data.</text>
</comment>
<dbReference type="SMART" id="SM00860">
    <property type="entry name" value="SMI1_KNR4"/>
    <property type="match status" value="1"/>
</dbReference>
<dbReference type="InterPro" id="IPR037883">
    <property type="entry name" value="Knr4/Smi1-like_sf"/>
</dbReference>
<proteinExistence type="predicted"/>
<dbReference type="AlphaFoldDB" id="E4MTY4"/>
<dbReference type="InterPro" id="IPR018958">
    <property type="entry name" value="Knr4/Smi1-like_dom"/>
</dbReference>
<sequence>MSAPHVKCEFVALFIKNQRNYTIRGNNTDLKNRIMFSKSSNLLTQADIKSLEEIVGYSLPTDFINQYLHFNGGVADKTYFYVEDDDGYVEVSFFIPIKYPSTDLGNIDIATSYSHLVSKGIPNKYLPFAVDWGGNLFSIDLETNKIVLLLMDLGDFTEESIKYLTKGFLNFMKALEEEGDDDEEDL</sequence>
<dbReference type="Gene3D" id="3.40.1580.10">
    <property type="entry name" value="SMI1/KNR4-like"/>
    <property type="match status" value="1"/>
</dbReference>
<dbReference type="Proteomes" id="UP000005391">
    <property type="component" value="Unassembled WGS sequence"/>
</dbReference>
<dbReference type="EMBL" id="AEOH01000043">
    <property type="protein sequence ID" value="EFS96940.1"/>
    <property type="molecule type" value="Genomic_DNA"/>
</dbReference>
<organism evidence="2 3">
    <name type="scientific">Capnocytophaga ochracea F0287</name>
    <dbReference type="NCBI Taxonomy" id="873517"/>
    <lineage>
        <taxon>Bacteria</taxon>
        <taxon>Pseudomonadati</taxon>
        <taxon>Bacteroidota</taxon>
        <taxon>Flavobacteriia</taxon>
        <taxon>Flavobacteriales</taxon>
        <taxon>Flavobacteriaceae</taxon>
        <taxon>Capnocytophaga</taxon>
    </lineage>
</organism>
<gene>
    <name evidence="2" type="ORF">HMPREF1977_1856</name>
</gene>
<reference evidence="2 3" key="1">
    <citation type="submission" date="2010-10" db="EMBL/GenBank/DDBJ databases">
        <authorList>
            <person name="Muzny D."/>
            <person name="Qin X."/>
            <person name="Deng J."/>
            <person name="Jiang H."/>
            <person name="Liu Y."/>
            <person name="Qu J."/>
            <person name="Song X.-Z."/>
            <person name="Zhang L."/>
            <person name="Thornton R."/>
            <person name="Coyle M."/>
            <person name="Francisco L."/>
            <person name="Jackson L."/>
            <person name="Javaid M."/>
            <person name="Korchina V."/>
            <person name="Kovar C."/>
            <person name="Mata R."/>
            <person name="Mathew T."/>
            <person name="Ngo R."/>
            <person name="Nguyen L."/>
            <person name="Nguyen N."/>
            <person name="Okwuonu G."/>
            <person name="Ongeri F."/>
            <person name="Pham C."/>
            <person name="Simmons D."/>
            <person name="Wilczek-Boney K."/>
            <person name="Hale W."/>
            <person name="Jakkamsetti A."/>
            <person name="Pham P."/>
            <person name="Ruth R."/>
            <person name="San Lucas F."/>
            <person name="Warren J."/>
            <person name="Zhang J."/>
            <person name="Zhao Z."/>
            <person name="Zhou C."/>
            <person name="Zhu D."/>
            <person name="Lee S."/>
            <person name="Bess C."/>
            <person name="Blankenburg K."/>
            <person name="Forbes L."/>
            <person name="Fu Q."/>
            <person name="Gubbala S."/>
            <person name="Hirani K."/>
            <person name="Jayaseelan J.C."/>
            <person name="Lara F."/>
            <person name="Munidasa M."/>
            <person name="Palculict T."/>
            <person name="Patil S."/>
            <person name="Pu L.-L."/>
            <person name="Saada N."/>
            <person name="Tang L."/>
            <person name="Weissenberger G."/>
            <person name="Zhu Y."/>
            <person name="Hemphill L."/>
            <person name="Shang Y."/>
            <person name="Youmans B."/>
            <person name="Ayvaz T."/>
            <person name="Ross M."/>
            <person name="Santibanez J."/>
            <person name="Aqrawi P."/>
            <person name="Gross S."/>
            <person name="Joshi V."/>
            <person name="Fowler G."/>
            <person name="Nazareth L."/>
            <person name="Reid J."/>
            <person name="Worley K."/>
            <person name="Petrosino J."/>
            <person name="Highlander S."/>
            <person name="Gibbs R."/>
        </authorList>
    </citation>
    <scope>NUCLEOTIDE SEQUENCE [LARGE SCALE GENOMIC DNA]</scope>
    <source>
        <strain evidence="2 3">F0287</strain>
    </source>
</reference>
<dbReference type="RefSeq" id="WP_002674625.1">
    <property type="nucleotide sequence ID" value="NZ_GL573160.1"/>
</dbReference>